<evidence type="ECO:0000313" key="2">
    <source>
        <dbReference type="Proteomes" id="UP000309601"/>
    </source>
</evidence>
<evidence type="ECO:0008006" key="3">
    <source>
        <dbReference type="Google" id="ProtNLM"/>
    </source>
</evidence>
<protein>
    <recommendedName>
        <fullName evidence="3">CxC6 like cysteine cluster associated with KDZ domain-containing protein</fullName>
    </recommendedName>
</protein>
<organism evidence="1 2">
    <name type="scientific">Wallemia mellicola</name>
    <dbReference type="NCBI Taxonomy" id="1708541"/>
    <lineage>
        <taxon>Eukaryota</taxon>
        <taxon>Fungi</taxon>
        <taxon>Dikarya</taxon>
        <taxon>Basidiomycota</taxon>
        <taxon>Wallemiomycotina</taxon>
        <taxon>Wallemiomycetes</taxon>
        <taxon>Wallemiales</taxon>
        <taxon>Wallemiaceae</taxon>
        <taxon>Wallemia</taxon>
    </lineage>
</organism>
<accession>A0AB38MNB9</accession>
<comment type="caution">
    <text evidence="1">The sequence shown here is derived from an EMBL/GenBank/DDBJ whole genome shotgun (WGS) entry which is preliminary data.</text>
</comment>
<reference evidence="1 2" key="1">
    <citation type="submission" date="2019-03" db="EMBL/GenBank/DDBJ databases">
        <title>Sequencing 25 genomes of Wallemia mellicola.</title>
        <authorList>
            <person name="Gostincar C."/>
        </authorList>
    </citation>
    <scope>NUCLEOTIDE SEQUENCE [LARGE SCALE GENOMIC DNA]</scope>
    <source>
        <strain evidence="1 2">EXF-1274</strain>
    </source>
</reference>
<dbReference type="Proteomes" id="UP000309601">
    <property type="component" value="Unassembled WGS sequence"/>
</dbReference>
<evidence type="ECO:0000313" key="1">
    <source>
        <dbReference type="EMBL" id="TIC59982.1"/>
    </source>
</evidence>
<proteinExistence type="predicted"/>
<sequence length="270" mass="30331">MESGNVSQCCVQSCEEQASNDSPYCVLAHNNLREQCLINNENTLGNCHEPSCDNRVLDTELFCKLHGNKNEQGFYEQNTDNSVCIHAECDMKNIQIAPFCIESHFKQAKVYVSYVNPAACAVAGCKERANDGAPYCFRHGHHNYQWKRDQNIALAKCAVVTCFHKAEEKSVYCLLLHHHMVFYTTQQRRIRQSRANRTPECAIEECTNASSGDTNFCTASHGALVAQERAEPEAAMCAISDCNFRATGKGPYCKTKHNKHASTIYSKLHH</sequence>
<gene>
    <name evidence="1" type="ORF">E3Q02_04429</name>
</gene>
<dbReference type="EMBL" id="SPRW01000115">
    <property type="protein sequence ID" value="TIC59982.1"/>
    <property type="molecule type" value="Genomic_DNA"/>
</dbReference>
<name>A0AB38MNB9_9BASI</name>
<dbReference type="AlphaFoldDB" id="A0AB38MNB9"/>